<accession>A0A1L0B3A6</accession>
<dbReference type="EMBL" id="FQNF01000072">
    <property type="protein sequence ID" value="SGZ40968.1"/>
    <property type="molecule type" value="Genomic_DNA"/>
</dbReference>
<dbReference type="PANTHER" id="PTHR46115">
    <property type="entry name" value="THIOREDOXIN-LIKE PROTEIN 1"/>
    <property type="match status" value="1"/>
</dbReference>
<feature type="chain" id="PRO_5012408219" evidence="2">
    <location>
        <begin position="18"/>
        <end position="161"/>
    </location>
</feature>
<feature type="domain" description="Thioredoxin" evidence="3">
    <location>
        <begin position="20"/>
        <end position="161"/>
    </location>
</feature>
<name>A0A1L0B3A6_9ASCO</name>
<organism evidence="4 5">
    <name type="scientific">Hanseniaspora guilliermondii</name>
    <dbReference type="NCBI Taxonomy" id="56406"/>
    <lineage>
        <taxon>Eukaryota</taxon>
        <taxon>Fungi</taxon>
        <taxon>Dikarya</taxon>
        <taxon>Ascomycota</taxon>
        <taxon>Saccharomycotina</taxon>
        <taxon>Saccharomycetes</taxon>
        <taxon>Saccharomycodales</taxon>
        <taxon>Saccharomycodaceae</taxon>
        <taxon>Hanseniaspora</taxon>
    </lineage>
</organism>
<feature type="signal peptide" evidence="2">
    <location>
        <begin position="1"/>
        <end position="17"/>
    </location>
</feature>
<keyword evidence="2" id="KW-0732">Signal</keyword>
<dbReference type="CDD" id="cd02947">
    <property type="entry name" value="TRX_family"/>
    <property type="match status" value="1"/>
</dbReference>
<keyword evidence="5" id="KW-1185">Reference proteome</keyword>
<evidence type="ECO:0000259" key="3">
    <source>
        <dbReference type="PROSITE" id="PS51352"/>
    </source>
</evidence>
<reference evidence="5" key="1">
    <citation type="submission" date="2016-11" db="EMBL/GenBank/DDBJ databases">
        <authorList>
            <person name="Guldener U."/>
        </authorList>
    </citation>
    <scope>NUCLEOTIDE SEQUENCE [LARGE SCALE GENOMIC DNA]</scope>
</reference>
<gene>
    <name evidence="4" type="ORF">HGUI_03168</name>
</gene>
<dbReference type="InterPro" id="IPR036249">
    <property type="entry name" value="Thioredoxin-like_sf"/>
</dbReference>
<dbReference type="InterPro" id="IPR017937">
    <property type="entry name" value="Thioredoxin_CS"/>
</dbReference>
<evidence type="ECO:0000313" key="5">
    <source>
        <dbReference type="Proteomes" id="UP000183365"/>
    </source>
</evidence>
<dbReference type="Pfam" id="PF00085">
    <property type="entry name" value="Thioredoxin"/>
    <property type="match status" value="1"/>
</dbReference>
<evidence type="ECO:0000256" key="2">
    <source>
        <dbReference type="SAM" id="SignalP"/>
    </source>
</evidence>
<keyword evidence="1" id="KW-1015">Disulfide bond</keyword>
<evidence type="ECO:0000256" key="1">
    <source>
        <dbReference type="ARBA" id="ARBA00023157"/>
    </source>
</evidence>
<protein>
    <submittedName>
        <fullName evidence="4">Related to Thioredoxin-2</fullName>
    </submittedName>
</protein>
<proteinExistence type="predicted"/>
<evidence type="ECO:0000313" key="4">
    <source>
        <dbReference type="EMBL" id="SGZ40968.1"/>
    </source>
</evidence>
<dbReference type="VEuPathDB" id="FungiDB:HGUI_03168"/>
<dbReference type="SUPFAM" id="SSF52833">
    <property type="entry name" value="Thioredoxin-like"/>
    <property type="match status" value="1"/>
</dbReference>
<sequence length="161" mass="18146">MIAIIATILLIILIVTSRNFEANSKSSSKSLTKKNNISKIHTLNSIGEEVDTDSDMIEIRNKSHYHSILNDKKKLVVLDFYSDTCGPCKMLAPFMEKFANFYDESKFTFGKVNCENLPEIVSDNSVTGMPTTIFYKNGHEVERVVGANVNGIKRILEKHNK</sequence>
<dbReference type="PROSITE" id="PS00194">
    <property type="entry name" value="THIOREDOXIN_1"/>
    <property type="match status" value="1"/>
</dbReference>
<dbReference type="Gene3D" id="3.40.30.10">
    <property type="entry name" value="Glutaredoxin"/>
    <property type="match status" value="1"/>
</dbReference>
<dbReference type="PROSITE" id="PS51352">
    <property type="entry name" value="THIOREDOXIN_2"/>
    <property type="match status" value="1"/>
</dbReference>
<dbReference type="OrthoDB" id="10263751at2759"/>
<dbReference type="AlphaFoldDB" id="A0A1L0B3A6"/>
<dbReference type="Proteomes" id="UP000183365">
    <property type="component" value="Unassembled WGS sequence"/>
</dbReference>
<dbReference type="InterPro" id="IPR013766">
    <property type="entry name" value="Thioredoxin_domain"/>
</dbReference>